<evidence type="ECO:0000313" key="2">
    <source>
        <dbReference type="EMBL" id="GJS98640.1"/>
    </source>
</evidence>
<dbReference type="EMBL" id="BQNB010012059">
    <property type="protein sequence ID" value="GJS98640.1"/>
    <property type="molecule type" value="Genomic_DNA"/>
</dbReference>
<evidence type="ECO:0000313" key="3">
    <source>
        <dbReference type="Proteomes" id="UP001151760"/>
    </source>
</evidence>
<sequence length="413" mass="45328">MGLYLRVLQIGIRAKVIENQGADDEEIPEGGIPHVIVLGYDRLPIQLVAPPSPDYIPGPEDPQTPLVPQDEDAREPIFVQAHDPDYVPEPTYPEYIPLEDKHEFPAEEQPLPPDDETKDGPVDYPMDGGDDGDDDDGDSSGDDAEEDEDDEDEDDEDEEEEHLAPADSAIVVPVDEPVFPPEGTEPVIPPPSTDITIGARITVRPQTSISLPPEAEVERLLAMTTPSPSPPISLSPPSAGERLARCTAPPAHSSPLPMPSPLPPSLYIPPPVDRRDDIPEFEQPPRKRLCLSTLGSKYEVGESSAARPTRGRGIDYGFVSIVDAEERRQGIRDVGYGIRDTWVDPAEAVPEIAPMTVGEVNTRVTELAELHEHDTHDLYALLEDAQDSRSRISQRVDMDSQRVDLLMGDRMTL</sequence>
<reference evidence="2" key="2">
    <citation type="submission" date="2022-01" db="EMBL/GenBank/DDBJ databases">
        <authorList>
            <person name="Yamashiro T."/>
            <person name="Shiraishi A."/>
            <person name="Satake H."/>
            <person name="Nakayama K."/>
        </authorList>
    </citation>
    <scope>NUCLEOTIDE SEQUENCE</scope>
</reference>
<reference evidence="2" key="1">
    <citation type="journal article" date="2022" name="Int. J. Mol. Sci.">
        <title>Draft Genome of Tanacetum Coccineum: Genomic Comparison of Closely Related Tanacetum-Family Plants.</title>
        <authorList>
            <person name="Yamashiro T."/>
            <person name="Shiraishi A."/>
            <person name="Nakayama K."/>
            <person name="Satake H."/>
        </authorList>
    </citation>
    <scope>NUCLEOTIDE SEQUENCE</scope>
</reference>
<gene>
    <name evidence="2" type="ORF">Tco_0819810</name>
</gene>
<proteinExistence type="predicted"/>
<accession>A0ABQ5A7M6</accession>
<organism evidence="2 3">
    <name type="scientific">Tanacetum coccineum</name>
    <dbReference type="NCBI Taxonomy" id="301880"/>
    <lineage>
        <taxon>Eukaryota</taxon>
        <taxon>Viridiplantae</taxon>
        <taxon>Streptophyta</taxon>
        <taxon>Embryophyta</taxon>
        <taxon>Tracheophyta</taxon>
        <taxon>Spermatophyta</taxon>
        <taxon>Magnoliopsida</taxon>
        <taxon>eudicotyledons</taxon>
        <taxon>Gunneridae</taxon>
        <taxon>Pentapetalae</taxon>
        <taxon>asterids</taxon>
        <taxon>campanulids</taxon>
        <taxon>Asterales</taxon>
        <taxon>Asteraceae</taxon>
        <taxon>Asteroideae</taxon>
        <taxon>Anthemideae</taxon>
        <taxon>Anthemidinae</taxon>
        <taxon>Tanacetum</taxon>
    </lineage>
</organism>
<name>A0ABQ5A7M6_9ASTR</name>
<comment type="caution">
    <text evidence="2">The sequence shown here is derived from an EMBL/GenBank/DDBJ whole genome shotgun (WGS) entry which is preliminary data.</text>
</comment>
<feature type="region of interest" description="Disordered" evidence="1">
    <location>
        <begin position="51"/>
        <end position="195"/>
    </location>
</feature>
<feature type="compositionally biased region" description="Pro residues" evidence="1">
    <location>
        <begin position="51"/>
        <end position="62"/>
    </location>
</feature>
<keyword evidence="3" id="KW-1185">Reference proteome</keyword>
<feature type="compositionally biased region" description="Acidic residues" evidence="1">
    <location>
        <begin position="128"/>
        <end position="161"/>
    </location>
</feature>
<protein>
    <submittedName>
        <fullName evidence="2">Uncharacterized protein</fullName>
    </submittedName>
</protein>
<evidence type="ECO:0000256" key="1">
    <source>
        <dbReference type="SAM" id="MobiDB-lite"/>
    </source>
</evidence>
<feature type="compositionally biased region" description="Low complexity" evidence="1">
    <location>
        <begin position="171"/>
        <end position="186"/>
    </location>
</feature>
<dbReference type="Proteomes" id="UP001151760">
    <property type="component" value="Unassembled WGS sequence"/>
</dbReference>
<feature type="region of interest" description="Disordered" evidence="1">
    <location>
        <begin position="224"/>
        <end position="263"/>
    </location>
</feature>